<evidence type="ECO:0000313" key="5">
    <source>
        <dbReference type="EMBL" id="CAE7311617.1"/>
    </source>
</evidence>
<dbReference type="GO" id="GO:0005634">
    <property type="term" value="C:nucleus"/>
    <property type="evidence" value="ECO:0007669"/>
    <property type="project" value="TreeGrafter"/>
</dbReference>
<keyword evidence="1" id="KW-0343">GTPase activation</keyword>
<keyword evidence="6" id="KW-1185">Reference proteome</keyword>
<keyword evidence="4" id="KW-0812">Transmembrane</keyword>
<proteinExistence type="predicted"/>
<reference evidence="5" key="1">
    <citation type="submission" date="2021-02" db="EMBL/GenBank/DDBJ databases">
        <authorList>
            <person name="Dougan E. K."/>
            <person name="Rhodes N."/>
            <person name="Thang M."/>
            <person name="Chan C."/>
        </authorList>
    </citation>
    <scope>NUCLEOTIDE SEQUENCE</scope>
</reference>
<accession>A0A812NDM8</accession>
<keyword evidence="4" id="KW-1133">Transmembrane helix</keyword>
<dbReference type="GO" id="GO:0048471">
    <property type="term" value="C:perinuclear region of cytoplasm"/>
    <property type="evidence" value="ECO:0007669"/>
    <property type="project" value="TreeGrafter"/>
</dbReference>
<dbReference type="PANTHER" id="PTHR24113:SF12">
    <property type="entry name" value="RAN GTPASE-ACTIVATING PROTEIN 1"/>
    <property type="match status" value="1"/>
</dbReference>
<protein>
    <submittedName>
        <fullName evidence="5">NLRC3 protein</fullName>
    </submittedName>
</protein>
<dbReference type="AlphaFoldDB" id="A0A812NDM8"/>
<dbReference type="InterPro" id="IPR032675">
    <property type="entry name" value="LRR_dom_sf"/>
</dbReference>
<feature type="transmembrane region" description="Helical" evidence="4">
    <location>
        <begin position="138"/>
        <end position="158"/>
    </location>
</feature>
<keyword evidence="2" id="KW-0433">Leucine-rich repeat</keyword>
<dbReference type="InterPro" id="IPR001611">
    <property type="entry name" value="Leu-rich_rpt"/>
</dbReference>
<sequence length="552" mass="59246">MDATGTSNTDWLERMGVDERAIFWCGVMLGISAVTLATGTAVLKIATIRSKRAARRQVADAPSTDLAKAETIGSTVSLQDVQPLKAAQPQKQAIGQLRRGRQLLAVFLSTFGLCLGLVLASIADGSLSKETGLAWERYAVLLSLGCVWLLSQAAMAACTLETGRGYATTAFAEAMLAGVCPVIADSFDTLKDTIFGGLCLKSSHVALQVVGILSWAYLVGFHLVFITEIRFMAELAASHLSMTAMPTIDVINCSPPKITRVEKLIALAAKQISKTKRDMLMVENLPQAGFAVLYLAVEGGSPLVATLSLGIPSAQILASCCLHHRIQRRLVPWYALRFDAAVDAADKVLFRRLHGEISGNPELCLEIALLTRHFGAILEARRARLQSTGERDDAAQVATRLLGSANLGILDLNGFKNWDVATVEALMRHVRQTPWVIELVLRECQMEASLAPALERGLRGIRGLKELSLSYNPQLGNPGAEALAAALPHCGLERLFLDSIGVGSEGTEALRRALEEGAALKRLDLEGNDAIGGEAKAALKTCCQSRGVDLWI</sequence>
<dbReference type="Proteomes" id="UP000604046">
    <property type="component" value="Unassembled WGS sequence"/>
</dbReference>
<dbReference type="GO" id="GO:0005829">
    <property type="term" value="C:cytosol"/>
    <property type="evidence" value="ECO:0007669"/>
    <property type="project" value="TreeGrafter"/>
</dbReference>
<evidence type="ECO:0000256" key="1">
    <source>
        <dbReference type="ARBA" id="ARBA00022468"/>
    </source>
</evidence>
<dbReference type="InterPro" id="IPR027038">
    <property type="entry name" value="RanGap"/>
</dbReference>
<dbReference type="PANTHER" id="PTHR24113">
    <property type="entry name" value="RAN GTPASE-ACTIVATING PROTEIN 1"/>
    <property type="match status" value="1"/>
</dbReference>
<organism evidence="5 6">
    <name type="scientific">Symbiodinium natans</name>
    <dbReference type="NCBI Taxonomy" id="878477"/>
    <lineage>
        <taxon>Eukaryota</taxon>
        <taxon>Sar</taxon>
        <taxon>Alveolata</taxon>
        <taxon>Dinophyceae</taxon>
        <taxon>Suessiales</taxon>
        <taxon>Symbiodiniaceae</taxon>
        <taxon>Symbiodinium</taxon>
    </lineage>
</organism>
<feature type="transmembrane region" description="Helical" evidence="4">
    <location>
        <begin position="103"/>
        <end position="123"/>
    </location>
</feature>
<name>A0A812NDM8_9DINO</name>
<dbReference type="Pfam" id="PF13516">
    <property type="entry name" value="LRR_6"/>
    <property type="match status" value="1"/>
</dbReference>
<comment type="caution">
    <text evidence="5">The sequence shown here is derived from an EMBL/GenBank/DDBJ whole genome shotgun (WGS) entry which is preliminary data.</text>
</comment>
<evidence type="ECO:0000313" key="6">
    <source>
        <dbReference type="Proteomes" id="UP000604046"/>
    </source>
</evidence>
<keyword evidence="3" id="KW-0677">Repeat</keyword>
<dbReference type="GO" id="GO:0031267">
    <property type="term" value="F:small GTPase binding"/>
    <property type="evidence" value="ECO:0007669"/>
    <property type="project" value="TreeGrafter"/>
</dbReference>
<dbReference type="GO" id="GO:0005096">
    <property type="term" value="F:GTPase activator activity"/>
    <property type="evidence" value="ECO:0007669"/>
    <property type="project" value="UniProtKB-KW"/>
</dbReference>
<evidence type="ECO:0000256" key="2">
    <source>
        <dbReference type="ARBA" id="ARBA00022614"/>
    </source>
</evidence>
<gene>
    <name evidence="5" type="primary">NLRC3</name>
    <name evidence="5" type="ORF">SNAT2548_LOCUS16361</name>
</gene>
<keyword evidence="4" id="KW-0472">Membrane</keyword>
<dbReference type="Gene3D" id="3.80.10.10">
    <property type="entry name" value="Ribonuclease Inhibitor"/>
    <property type="match status" value="1"/>
</dbReference>
<dbReference type="EMBL" id="CAJNDS010002080">
    <property type="protein sequence ID" value="CAE7311617.1"/>
    <property type="molecule type" value="Genomic_DNA"/>
</dbReference>
<evidence type="ECO:0000256" key="4">
    <source>
        <dbReference type="SAM" id="Phobius"/>
    </source>
</evidence>
<dbReference type="GO" id="GO:0006913">
    <property type="term" value="P:nucleocytoplasmic transport"/>
    <property type="evidence" value="ECO:0007669"/>
    <property type="project" value="TreeGrafter"/>
</dbReference>
<feature type="transmembrane region" description="Helical" evidence="4">
    <location>
        <begin position="21"/>
        <end position="46"/>
    </location>
</feature>
<evidence type="ECO:0000256" key="3">
    <source>
        <dbReference type="ARBA" id="ARBA00022737"/>
    </source>
</evidence>
<dbReference type="SUPFAM" id="SSF52047">
    <property type="entry name" value="RNI-like"/>
    <property type="match status" value="1"/>
</dbReference>
<feature type="transmembrane region" description="Helical" evidence="4">
    <location>
        <begin position="204"/>
        <end position="225"/>
    </location>
</feature>